<feature type="chain" id="PRO_5020894057" description="DUF5683 domain-containing protein" evidence="1">
    <location>
        <begin position="20"/>
        <end position="242"/>
    </location>
</feature>
<dbReference type="OrthoDB" id="9813910at2"/>
<gene>
    <name evidence="3" type="ORF">CLV99_3947</name>
</gene>
<accession>A0A4R6WDC7</accession>
<evidence type="ECO:0000256" key="1">
    <source>
        <dbReference type="SAM" id="SignalP"/>
    </source>
</evidence>
<keyword evidence="4" id="KW-1185">Reference proteome</keyword>
<evidence type="ECO:0000313" key="4">
    <source>
        <dbReference type="Proteomes" id="UP000295292"/>
    </source>
</evidence>
<proteinExistence type="predicted"/>
<dbReference type="Proteomes" id="UP000295292">
    <property type="component" value="Unassembled WGS sequence"/>
</dbReference>
<dbReference type="InterPro" id="IPR043738">
    <property type="entry name" value="DUF5683"/>
</dbReference>
<dbReference type="Pfam" id="PF18935">
    <property type="entry name" value="DUF5683"/>
    <property type="match status" value="1"/>
</dbReference>
<protein>
    <recommendedName>
        <fullName evidence="2">DUF5683 domain-containing protein</fullName>
    </recommendedName>
</protein>
<dbReference type="AlphaFoldDB" id="A0A4R6WDC7"/>
<comment type="caution">
    <text evidence="3">The sequence shown here is derived from an EMBL/GenBank/DDBJ whole genome shotgun (WGS) entry which is preliminary data.</text>
</comment>
<evidence type="ECO:0000313" key="3">
    <source>
        <dbReference type="EMBL" id="TDQ75347.1"/>
    </source>
</evidence>
<dbReference type="RefSeq" id="WP_133586113.1">
    <property type="nucleotide sequence ID" value="NZ_SNYV01000017.1"/>
</dbReference>
<feature type="signal peptide" evidence="1">
    <location>
        <begin position="1"/>
        <end position="19"/>
    </location>
</feature>
<keyword evidence="1" id="KW-0732">Signal</keyword>
<dbReference type="EMBL" id="SNYV01000017">
    <property type="protein sequence ID" value="TDQ75347.1"/>
    <property type="molecule type" value="Genomic_DNA"/>
</dbReference>
<feature type="domain" description="DUF5683" evidence="2">
    <location>
        <begin position="83"/>
        <end position="240"/>
    </location>
</feature>
<organism evidence="3 4">
    <name type="scientific">Sphingobacterium yanglingense</name>
    <dbReference type="NCBI Taxonomy" id="1437280"/>
    <lineage>
        <taxon>Bacteria</taxon>
        <taxon>Pseudomonadati</taxon>
        <taxon>Bacteroidota</taxon>
        <taxon>Sphingobacteriia</taxon>
        <taxon>Sphingobacteriales</taxon>
        <taxon>Sphingobacteriaceae</taxon>
        <taxon>Sphingobacterium</taxon>
    </lineage>
</organism>
<evidence type="ECO:0000259" key="2">
    <source>
        <dbReference type="Pfam" id="PF18935"/>
    </source>
</evidence>
<name>A0A4R6WDC7_9SPHI</name>
<sequence>MPKILVVIFFLLSIQGSYAQIDSLQQLRDSTKVSLDAVAAQDSVKKETRKERKEREKAEKERAKYYYKDILKDSTRLAIEHISRVAWRRSAIAPGWGQITNGGRWVWVKLPIIYGGFITAYFVFDYWNYYYKMFAKEAAYRIDHSGGKDNPDLLTLSTEGIIRQKDNFRRNRDMTILVTAVWWVGNVVEAYSDSMLRNRYNIGDDLGLKITPTLMPTVPTMAYQPNLTNYFTPGVKLTLTIK</sequence>
<reference evidence="3 4" key="1">
    <citation type="submission" date="2019-03" db="EMBL/GenBank/DDBJ databases">
        <title>Genomic Encyclopedia of Archaeal and Bacterial Type Strains, Phase II (KMG-II): from individual species to whole genera.</title>
        <authorList>
            <person name="Goeker M."/>
        </authorList>
    </citation>
    <scope>NUCLEOTIDE SEQUENCE [LARGE SCALE GENOMIC DNA]</scope>
    <source>
        <strain evidence="3 4">DSM 28353</strain>
    </source>
</reference>